<proteinExistence type="predicted"/>
<protein>
    <submittedName>
        <fullName evidence="1">Uncharacterized protein</fullName>
    </submittedName>
</protein>
<reference evidence="1" key="1">
    <citation type="submission" date="2021-02" db="EMBL/GenBank/DDBJ databases">
        <authorList>
            <person name="Nowell W R."/>
        </authorList>
    </citation>
    <scope>NUCLEOTIDE SEQUENCE</scope>
</reference>
<sequence length="96" mass="11341">MILMVTMIPLPKIFLFPLMVEPMNYIMKEKSQLMNKDKAEEHERKVDLLRRLRSNIDKEKLNNFTAFSKFDNEASIAELCGQILEHWDELQTAKSI</sequence>
<organism evidence="1 3">
    <name type="scientific">Didymodactylos carnosus</name>
    <dbReference type="NCBI Taxonomy" id="1234261"/>
    <lineage>
        <taxon>Eukaryota</taxon>
        <taxon>Metazoa</taxon>
        <taxon>Spiralia</taxon>
        <taxon>Gnathifera</taxon>
        <taxon>Rotifera</taxon>
        <taxon>Eurotatoria</taxon>
        <taxon>Bdelloidea</taxon>
        <taxon>Philodinida</taxon>
        <taxon>Philodinidae</taxon>
        <taxon>Didymodactylos</taxon>
    </lineage>
</organism>
<dbReference type="AlphaFoldDB" id="A0A814QVC2"/>
<accession>A0A814QVC2</accession>
<dbReference type="EMBL" id="CAJOBC010006159">
    <property type="protein sequence ID" value="CAF3889121.1"/>
    <property type="molecule type" value="Genomic_DNA"/>
</dbReference>
<comment type="caution">
    <text evidence="1">The sequence shown here is derived from an EMBL/GenBank/DDBJ whole genome shotgun (WGS) entry which is preliminary data.</text>
</comment>
<evidence type="ECO:0000313" key="3">
    <source>
        <dbReference type="Proteomes" id="UP000663829"/>
    </source>
</evidence>
<evidence type="ECO:0000313" key="2">
    <source>
        <dbReference type="EMBL" id="CAF3889121.1"/>
    </source>
</evidence>
<dbReference type="Proteomes" id="UP000663829">
    <property type="component" value="Unassembled WGS sequence"/>
</dbReference>
<gene>
    <name evidence="1" type="ORF">GPM918_LOCUS19917</name>
    <name evidence="2" type="ORF">SRO942_LOCUS19914</name>
</gene>
<dbReference type="Proteomes" id="UP000681722">
    <property type="component" value="Unassembled WGS sequence"/>
</dbReference>
<keyword evidence="3" id="KW-1185">Reference proteome</keyword>
<name>A0A814QVC2_9BILA</name>
<dbReference type="EMBL" id="CAJNOQ010006159">
    <property type="protein sequence ID" value="CAF1125595.1"/>
    <property type="molecule type" value="Genomic_DNA"/>
</dbReference>
<evidence type="ECO:0000313" key="1">
    <source>
        <dbReference type="EMBL" id="CAF1125595.1"/>
    </source>
</evidence>